<organism evidence="2 3">
    <name type="scientific">Solanum tuberosum</name>
    <name type="common">Potato</name>
    <dbReference type="NCBI Taxonomy" id="4113"/>
    <lineage>
        <taxon>Eukaryota</taxon>
        <taxon>Viridiplantae</taxon>
        <taxon>Streptophyta</taxon>
        <taxon>Embryophyta</taxon>
        <taxon>Tracheophyta</taxon>
        <taxon>Spermatophyta</taxon>
        <taxon>Magnoliopsida</taxon>
        <taxon>eudicotyledons</taxon>
        <taxon>Gunneridae</taxon>
        <taxon>Pentapetalae</taxon>
        <taxon>asterids</taxon>
        <taxon>lamiids</taxon>
        <taxon>Solanales</taxon>
        <taxon>Solanaceae</taxon>
        <taxon>Solanoideae</taxon>
        <taxon>Solaneae</taxon>
        <taxon>Solanum</taxon>
    </lineage>
</organism>
<reference evidence="3" key="1">
    <citation type="journal article" date="2011" name="Nature">
        <title>Genome sequence and analysis of the tuber crop potato.</title>
        <authorList>
            <consortium name="The Potato Genome Sequencing Consortium"/>
        </authorList>
    </citation>
    <scope>NUCLEOTIDE SEQUENCE [LARGE SCALE GENOMIC DNA]</scope>
    <source>
        <strain evidence="3">cv. DM1-3 516 R44</strain>
    </source>
</reference>
<feature type="region of interest" description="Disordered" evidence="1">
    <location>
        <begin position="188"/>
        <end position="241"/>
    </location>
</feature>
<evidence type="ECO:0000313" key="2">
    <source>
        <dbReference type="EnsemblPlants" id="PGSC0003DMT400089467"/>
    </source>
</evidence>
<dbReference type="PaxDb" id="4113-PGSC0003DMT400089467"/>
<feature type="compositionally biased region" description="Polar residues" evidence="1">
    <location>
        <begin position="188"/>
        <end position="199"/>
    </location>
</feature>
<evidence type="ECO:0000313" key="3">
    <source>
        <dbReference type="Proteomes" id="UP000011115"/>
    </source>
</evidence>
<protein>
    <submittedName>
        <fullName evidence="2">Integrase core domain containing protein</fullName>
    </submittedName>
</protein>
<dbReference type="Proteomes" id="UP000011115">
    <property type="component" value="Unassembled WGS sequence"/>
</dbReference>
<dbReference type="Gramene" id="PGSC0003DMT400089467">
    <property type="protein sequence ID" value="PGSC0003DMT400089467"/>
    <property type="gene ID" value="PGSC0003DMG400039038"/>
</dbReference>
<keyword evidence="3" id="KW-1185">Reference proteome</keyword>
<evidence type="ECO:0000256" key="1">
    <source>
        <dbReference type="SAM" id="MobiDB-lite"/>
    </source>
</evidence>
<dbReference type="HOGENOM" id="CLU_075941_0_0_1"/>
<feature type="compositionally biased region" description="Low complexity" evidence="1">
    <location>
        <begin position="201"/>
        <end position="238"/>
    </location>
</feature>
<sequence>MEHIVPFNRRQVNGTYSTHKMGLISIKLVDIVEVADVILMAYLATIASVHTHTFGFKTQTRKPKLKDDNGKAVLDTIVGGSYGECTFEEIAEKLEKISRNNKAQITRKANTAKSIFAVQTPPSQSNNDIREEMAQMRTKLGLILKHVSEGVEKVNAVNYLTRAPPPLVEECYYEEDAYLINEQTGGFQTNAQGSNSDNWRQGRGNQGQNYGNYNREGNYVRDGNNNHDNNYNRNNYGNRNERFGPYVPPGNRESGNREAGSSMSRIEDMMQKMMKRFDATDENVKEMRNDLSGIGQKVDAQQCRSRNLSNSLFSCPVL</sequence>
<dbReference type="InParanoid" id="M1DI80"/>
<dbReference type="AlphaFoldDB" id="M1DI80"/>
<accession>M1DI80</accession>
<reference evidence="2" key="2">
    <citation type="submission" date="2015-06" db="UniProtKB">
        <authorList>
            <consortium name="EnsemblPlants"/>
        </authorList>
    </citation>
    <scope>IDENTIFICATION</scope>
    <source>
        <strain evidence="2">DM1-3 516 R44</strain>
    </source>
</reference>
<proteinExistence type="predicted"/>
<dbReference type="EnsemblPlants" id="PGSC0003DMT400089467">
    <property type="protein sequence ID" value="PGSC0003DMT400089467"/>
    <property type="gene ID" value="PGSC0003DMG400039038"/>
</dbReference>
<name>M1DI80_SOLTU</name>